<feature type="domain" description="SAM-like" evidence="3">
    <location>
        <begin position="787"/>
        <end position="851"/>
    </location>
</feature>
<dbReference type="InterPro" id="IPR057559">
    <property type="entry name" value="SAM_6"/>
</dbReference>
<dbReference type="Pfam" id="PF23394">
    <property type="entry name" value="DUF7102"/>
    <property type="match status" value="1"/>
</dbReference>
<comment type="caution">
    <text evidence="4">The sequence shown here is derived from an EMBL/GenBank/DDBJ whole genome shotgun (WGS) entry which is preliminary data.</text>
</comment>
<feature type="domain" description="DUF7102" evidence="2">
    <location>
        <begin position="611"/>
        <end position="774"/>
    </location>
</feature>
<feature type="compositionally biased region" description="Low complexity" evidence="1">
    <location>
        <begin position="568"/>
        <end position="599"/>
    </location>
</feature>
<evidence type="ECO:0000256" key="1">
    <source>
        <dbReference type="SAM" id="MobiDB-lite"/>
    </source>
</evidence>
<gene>
    <name evidence="4" type="ORF">TWF481_010262</name>
</gene>
<dbReference type="Proteomes" id="UP001370758">
    <property type="component" value="Unassembled WGS sequence"/>
</dbReference>
<evidence type="ECO:0000313" key="4">
    <source>
        <dbReference type="EMBL" id="KAK6499907.1"/>
    </source>
</evidence>
<protein>
    <submittedName>
        <fullName evidence="4">Uncharacterized protein</fullName>
    </submittedName>
</protein>
<dbReference type="EMBL" id="JAVHJL010000007">
    <property type="protein sequence ID" value="KAK6499907.1"/>
    <property type="molecule type" value="Genomic_DNA"/>
</dbReference>
<sequence>MHDESLLLYARAYDLVEDHTSISPLSFICLPYDIEEEVIKDTELISSFLRSLPVTEEATHERLEVVRDVSSLLSKVISLRGYTENFGDEEYATVDDARFEEPLLRYQAHSSLYGIVQRVDSDRLSLKEAVVDEDDDEGVEFPHWAWERRNEVVADLAGDRMAIDRKVLEYLRRTVKNPDHDKISADEHDDSSYNNTPDFELVDPGEITPPLSPLSAPQCPMPSISLSELGEELDPLNLEPEANLVSVPKFDNTHLRHETLDEVSEASKLLNRIQLPPPISSSPIKSPAKELRVEAPLTPPITSPNVQFLTLDNKNDNHVSIPPCGASKTVSLPNLVEEFIPPPSLDPSEDGYDDSQDELTESAMAQFTFGVMEPGAQFFLMQLQQEQLEDSTKLEPEGDGLRVELPVLNWQRPTPPWISGRDTGESLVDAIDEGIMKRWEYRKSLDIAGLCWTIGSIKTPQPGLTETIFPENEEELWKGIEEVFPVLPLETIIEDEGDSFREDIPQEDEDLECAKIQPKMDLDSLIERKRIQNPTSNRRYPISLLDPHSNLSSFLSLQNRNIPIEPPLETLLSSSSAPPSPTSSLPNSQTSPSTIHPPTSTSPPPPDPSSKFIISASFFSNRTLCKSIQSLCPTSKFIERDFTPSQNKQLPEPTPEADITVSPLMGILLTDFQTIRKRRLPTETTILPSEEIRSKISMLSQRYKTLAVGVCMDFGTTPGMGIELCAADCAILSAFTGFCESMGGVDITIIPAHGSDRIRQLSRWIVGVMNYHSTTWRGLALEVEISEKEEPWETFLRNAGMNSYAAQAVLTKLTESGCRLVDFVTIERESRRLIFEPYIGRECLERFEEVIGVQWQDS</sequence>
<reference evidence="4 5" key="1">
    <citation type="submission" date="2023-08" db="EMBL/GenBank/DDBJ databases">
        <authorList>
            <person name="Palmer J.M."/>
        </authorList>
    </citation>
    <scope>NUCLEOTIDE SEQUENCE [LARGE SCALE GENOMIC DNA]</scope>
    <source>
        <strain evidence="4 5">TWF481</strain>
    </source>
</reference>
<dbReference type="InterPro" id="IPR055528">
    <property type="entry name" value="DUF7102"/>
</dbReference>
<dbReference type="Pfam" id="PF23395">
    <property type="entry name" value="SAM_6"/>
    <property type="match status" value="1"/>
</dbReference>
<evidence type="ECO:0000313" key="5">
    <source>
        <dbReference type="Proteomes" id="UP001370758"/>
    </source>
</evidence>
<proteinExistence type="predicted"/>
<name>A0AAV9W0H3_9PEZI</name>
<evidence type="ECO:0000259" key="2">
    <source>
        <dbReference type="Pfam" id="PF23394"/>
    </source>
</evidence>
<organism evidence="4 5">
    <name type="scientific">Arthrobotrys musiformis</name>
    <dbReference type="NCBI Taxonomy" id="47236"/>
    <lineage>
        <taxon>Eukaryota</taxon>
        <taxon>Fungi</taxon>
        <taxon>Dikarya</taxon>
        <taxon>Ascomycota</taxon>
        <taxon>Pezizomycotina</taxon>
        <taxon>Orbiliomycetes</taxon>
        <taxon>Orbiliales</taxon>
        <taxon>Orbiliaceae</taxon>
        <taxon>Arthrobotrys</taxon>
    </lineage>
</organism>
<evidence type="ECO:0000259" key="3">
    <source>
        <dbReference type="Pfam" id="PF23395"/>
    </source>
</evidence>
<accession>A0AAV9W0H3</accession>
<dbReference type="AlphaFoldDB" id="A0AAV9W0H3"/>
<feature type="region of interest" description="Disordered" evidence="1">
    <location>
        <begin position="568"/>
        <end position="612"/>
    </location>
</feature>
<keyword evidence="5" id="KW-1185">Reference proteome</keyword>